<sequence length="120" mass="13082">MEFLTRYPEFAKVDKSRIEIVLQDAANQMSSKVWGKLYEQGLHALAAHLLYSSGALTKSGNSNGKPVQIATSKSAGGLSIGYSAPDAGFSTNHDGYASSSYGQKYLRLRKLVSRHMLVVR</sequence>
<dbReference type="Pfam" id="PF13262">
    <property type="entry name" value="DUF4054"/>
    <property type="match status" value="1"/>
</dbReference>
<evidence type="ECO:0008006" key="3">
    <source>
        <dbReference type="Google" id="ProtNLM"/>
    </source>
</evidence>
<dbReference type="Proteomes" id="UP000693715">
    <property type="component" value="Chromosome"/>
</dbReference>
<dbReference type="RefSeq" id="WP_217470217.1">
    <property type="nucleotide sequence ID" value="NZ_CP020335.1"/>
</dbReference>
<reference evidence="1 2" key="1">
    <citation type="submission" date="2017-03" db="EMBL/GenBank/DDBJ databases">
        <title>Genome comparison of Photorhabdus luminescens strain 0813-124 phase variants.</title>
        <authorList>
            <person name="Chien C.-C."/>
            <person name="Chen W.-J."/>
            <person name="Shih M.-C."/>
            <person name="Hsieh F.-C."/>
        </authorList>
    </citation>
    <scope>NUCLEOTIDE SEQUENCE [LARGE SCALE GENOMIC DNA]</scope>
    <source>
        <strain evidence="1 2">0813-124 phase II</strain>
    </source>
</reference>
<evidence type="ECO:0000313" key="1">
    <source>
        <dbReference type="EMBL" id="QXF35239.1"/>
    </source>
</evidence>
<proteinExistence type="predicted"/>
<accession>A0ABX8M0X7</accession>
<evidence type="ECO:0000313" key="2">
    <source>
        <dbReference type="Proteomes" id="UP000693715"/>
    </source>
</evidence>
<name>A0ABX8M0X7_9GAMM</name>
<organism evidence="1 2">
    <name type="scientific">Photorhabdus akhurstii</name>
    <dbReference type="NCBI Taxonomy" id="171438"/>
    <lineage>
        <taxon>Bacteria</taxon>
        <taxon>Pseudomonadati</taxon>
        <taxon>Pseudomonadota</taxon>
        <taxon>Gammaproteobacteria</taxon>
        <taxon>Enterobacterales</taxon>
        <taxon>Morganellaceae</taxon>
        <taxon>Photorhabdus</taxon>
    </lineage>
</organism>
<dbReference type="InterPro" id="IPR025127">
    <property type="entry name" value="DUF4054"/>
</dbReference>
<protein>
    <recommendedName>
        <fullName evidence="3">DUF4054 domain-containing protein</fullName>
    </recommendedName>
</protein>
<gene>
    <name evidence="1" type="ORF">B0X70_20180</name>
</gene>
<keyword evidence="2" id="KW-1185">Reference proteome</keyword>
<dbReference type="EMBL" id="CP020335">
    <property type="protein sequence ID" value="QXF35239.1"/>
    <property type="molecule type" value="Genomic_DNA"/>
</dbReference>